<protein>
    <submittedName>
        <fullName evidence="1">Uncharacterized protein</fullName>
    </submittedName>
</protein>
<dbReference type="Gramene" id="ERN11958">
    <property type="protein sequence ID" value="ERN11958"/>
    <property type="gene ID" value="AMTR_s00184p00023660"/>
</dbReference>
<name>W1PV48_AMBTC</name>
<dbReference type="EMBL" id="KI392652">
    <property type="protein sequence ID" value="ERN11958.1"/>
    <property type="molecule type" value="Genomic_DNA"/>
</dbReference>
<sequence length="281" mass="31604">MTMAQQCPSHRYPMNPSLSPFTGRRSKSFFPSLFRKLHLPRFLSFGSRKKHRCFSFGSGNKNHRSFLSGSGNNFPCDLSGETNFSVEDCTKDFGFSNLSGQIPFSIEESGQDSRSSHHSGKTHYSSEESAKDFCSSDHSSQTHLVQESSQDSCSSNLSGQTHFSMDQSVQDYCSGNIFGNIHFSVDDSDHDSCNDYYWVSSPNTVFGVLLVQRNEHHLEGEQEATSKLMNLRAMHPEVNGADHFESEQPHSTQKMMDLTTIRPLEPLHVDSVESYNNIFLS</sequence>
<evidence type="ECO:0000313" key="2">
    <source>
        <dbReference type="Proteomes" id="UP000017836"/>
    </source>
</evidence>
<dbReference type="HOGENOM" id="CLU_075406_0_0_1"/>
<proteinExistence type="predicted"/>
<gene>
    <name evidence="1" type="ORF">AMTR_s00184p00023660</name>
</gene>
<accession>W1PV48</accession>
<dbReference type="AlphaFoldDB" id="W1PV48"/>
<dbReference type="Proteomes" id="UP000017836">
    <property type="component" value="Unassembled WGS sequence"/>
</dbReference>
<keyword evidence="2" id="KW-1185">Reference proteome</keyword>
<evidence type="ECO:0000313" key="1">
    <source>
        <dbReference type="EMBL" id="ERN11958.1"/>
    </source>
</evidence>
<organism evidence="1 2">
    <name type="scientific">Amborella trichopoda</name>
    <dbReference type="NCBI Taxonomy" id="13333"/>
    <lineage>
        <taxon>Eukaryota</taxon>
        <taxon>Viridiplantae</taxon>
        <taxon>Streptophyta</taxon>
        <taxon>Embryophyta</taxon>
        <taxon>Tracheophyta</taxon>
        <taxon>Spermatophyta</taxon>
        <taxon>Magnoliopsida</taxon>
        <taxon>Amborellales</taxon>
        <taxon>Amborellaceae</taxon>
        <taxon>Amborella</taxon>
    </lineage>
</organism>
<reference evidence="1" key="1">
    <citation type="submission" date="2013-08" db="EMBL/GenBank/DDBJ databases">
        <authorList>
            <person name="Albert V.A."/>
            <person name="Barbazuk W.B."/>
            <person name="Chamala S."/>
            <person name="Chanderbali A.S."/>
            <person name="dePamphilis C.W."/>
            <person name="Der J.P."/>
            <person name="Estill J.C."/>
            <person name="Leebens-Mack J."/>
            <person name="Ma H."/>
            <person name="Palmer J.D."/>
            <person name="Rounsley S."/>
            <person name="Sankoff D."/>
            <person name="Schuster S.C."/>
            <person name="Soltis D.E."/>
            <person name="Soltis P.S."/>
            <person name="Wessler S.R."/>
            <person name="Wing R.A."/>
        </authorList>
    </citation>
    <scope>NUCLEOTIDE SEQUENCE</scope>
    <source>
        <tissue evidence="1">Leaf</tissue>
    </source>
</reference>